<accession>A0A6J6JKQ0</accession>
<proteinExistence type="predicted"/>
<reference evidence="1" key="1">
    <citation type="submission" date="2020-05" db="EMBL/GenBank/DDBJ databases">
        <authorList>
            <person name="Chiriac C."/>
            <person name="Salcher M."/>
            <person name="Ghai R."/>
            <person name="Kavagutti S V."/>
        </authorList>
    </citation>
    <scope>NUCLEOTIDE SEQUENCE</scope>
</reference>
<dbReference type="AlphaFoldDB" id="A0A6J6JKQ0"/>
<protein>
    <submittedName>
        <fullName evidence="1">Unannotated protein</fullName>
    </submittedName>
</protein>
<organism evidence="1">
    <name type="scientific">freshwater metagenome</name>
    <dbReference type="NCBI Taxonomy" id="449393"/>
    <lineage>
        <taxon>unclassified sequences</taxon>
        <taxon>metagenomes</taxon>
        <taxon>ecological metagenomes</taxon>
    </lineage>
</organism>
<name>A0A6J6JKQ0_9ZZZZ</name>
<evidence type="ECO:0000313" key="1">
    <source>
        <dbReference type="EMBL" id="CAB4637880.1"/>
    </source>
</evidence>
<gene>
    <name evidence="1" type="ORF">UFOPK2000_01148</name>
</gene>
<sequence>MRNADARIEQSEVVVDLGDRSDGGTGVAGGRLLIDRDRGRKALDEIDIGLVHLAEELTGIGRQRLDVAALAFGVNRVEGQ</sequence>
<dbReference type="EMBL" id="CAEZVK010000133">
    <property type="protein sequence ID" value="CAB4637880.1"/>
    <property type="molecule type" value="Genomic_DNA"/>
</dbReference>